<keyword evidence="3 9" id="KW-0813">Transport</keyword>
<evidence type="ECO:0000256" key="1">
    <source>
        <dbReference type="ARBA" id="ARBA00004141"/>
    </source>
</evidence>
<evidence type="ECO:0000256" key="6">
    <source>
        <dbReference type="ARBA" id="ARBA00022989"/>
    </source>
</evidence>
<name>A0A2P2PPQ4_RHIMU</name>
<feature type="repeat" description="Solcar" evidence="8">
    <location>
        <begin position="26"/>
        <end position="112"/>
    </location>
</feature>
<evidence type="ECO:0000313" key="10">
    <source>
        <dbReference type="EMBL" id="MBX56589.1"/>
    </source>
</evidence>
<accession>A0A2P2PPQ4</accession>
<dbReference type="GO" id="GO:0016020">
    <property type="term" value="C:membrane"/>
    <property type="evidence" value="ECO:0007669"/>
    <property type="project" value="UniProtKB-SubCell"/>
</dbReference>
<evidence type="ECO:0000256" key="9">
    <source>
        <dbReference type="RuleBase" id="RU000488"/>
    </source>
</evidence>
<sequence>MFYEGLKDLTEYGKQKLKLRLDYHVSNSMEGLVLGGLAGGLSAYLTTPLDVIKTRLQVQGSTIRYKGGLDALHSIWTTEGVEGLFRGSIPRITWYIPASALTFMAVEFLRGQFNVRSDNDTFQEVANLSIEKKGASLPEAARN</sequence>
<evidence type="ECO:0000256" key="3">
    <source>
        <dbReference type="ARBA" id="ARBA00022448"/>
    </source>
</evidence>
<protein>
    <submittedName>
        <fullName evidence="10">Mitoferrin-like</fullName>
    </submittedName>
</protein>
<keyword evidence="4 8" id="KW-0812">Transmembrane</keyword>
<evidence type="ECO:0000256" key="4">
    <source>
        <dbReference type="ARBA" id="ARBA00022692"/>
    </source>
</evidence>
<keyword evidence="7 8" id="KW-0472">Membrane</keyword>
<dbReference type="PANTHER" id="PTHR45667">
    <property type="entry name" value="S-ADENOSYLMETHIONINE MITOCHONDRIAL CARRIER PROTEIN"/>
    <property type="match status" value="1"/>
</dbReference>
<reference evidence="10" key="1">
    <citation type="submission" date="2018-02" db="EMBL/GenBank/DDBJ databases">
        <title>Rhizophora mucronata_Transcriptome.</title>
        <authorList>
            <person name="Meera S.P."/>
            <person name="Sreeshan A."/>
            <person name="Augustine A."/>
        </authorList>
    </citation>
    <scope>NUCLEOTIDE SEQUENCE</scope>
    <source>
        <tissue evidence="10">Leaf</tissue>
    </source>
</reference>
<dbReference type="InterPro" id="IPR018108">
    <property type="entry name" value="MCP_transmembrane"/>
</dbReference>
<dbReference type="InterPro" id="IPR023395">
    <property type="entry name" value="MCP_dom_sf"/>
</dbReference>
<comment type="subcellular location">
    <subcellularLocation>
        <location evidence="1">Membrane</location>
        <topology evidence="1">Multi-pass membrane protein</topology>
    </subcellularLocation>
</comment>
<keyword evidence="5" id="KW-0677">Repeat</keyword>
<organism evidence="10">
    <name type="scientific">Rhizophora mucronata</name>
    <name type="common">Asiatic mangrove</name>
    <dbReference type="NCBI Taxonomy" id="61149"/>
    <lineage>
        <taxon>Eukaryota</taxon>
        <taxon>Viridiplantae</taxon>
        <taxon>Streptophyta</taxon>
        <taxon>Embryophyta</taxon>
        <taxon>Tracheophyta</taxon>
        <taxon>Spermatophyta</taxon>
        <taxon>Magnoliopsida</taxon>
        <taxon>eudicotyledons</taxon>
        <taxon>Gunneridae</taxon>
        <taxon>Pentapetalae</taxon>
        <taxon>rosids</taxon>
        <taxon>fabids</taxon>
        <taxon>Malpighiales</taxon>
        <taxon>Rhizophoraceae</taxon>
        <taxon>Rhizophora</taxon>
    </lineage>
</organism>
<evidence type="ECO:0000256" key="2">
    <source>
        <dbReference type="ARBA" id="ARBA00006375"/>
    </source>
</evidence>
<evidence type="ECO:0000256" key="8">
    <source>
        <dbReference type="PROSITE-ProRule" id="PRU00282"/>
    </source>
</evidence>
<dbReference type="EMBL" id="GGEC01076105">
    <property type="protein sequence ID" value="MBX56589.1"/>
    <property type="molecule type" value="Transcribed_RNA"/>
</dbReference>
<dbReference type="Pfam" id="PF00153">
    <property type="entry name" value="Mito_carr"/>
    <property type="match status" value="1"/>
</dbReference>
<dbReference type="PROSITE" id="PS50920">
    <property type="entry name" value="SOLCAR"/>
    <property type="match status" value="1"/>
</dbReference>
<keyword evidence="6" id="KW-1133">Transmembrane helix</keyword>
<evidence type="ECO:0000256" key="7">
    <source>
        <dbReference type="ARBA" id="ARBA00023136"/>
    </source>
</evidence>
<dbReference type="AlphaFoldDB" id="A0A2P2PPQ4"/>
<proteinExistence type="inferred from homology"/>
<comment type="similarity">
    <text evidence="2 9">Belongs to the mitochondrial carrier (TC 2.A.29) family.</text>
</comment>
<dbReference type="SUPFAM" id="SSF103506">
    <property type="entry name" value="Mitochondrial carrier"/>
    <property type="match status" value="1"/>
</dbReference>
<dbReference type="Gene3D" id="1.50.40.10">
    <property type="entry name" value="Mitochondrial carrier domain"/>
    <property type="match status" value="1"/>
</dbReference>
<evidence type="ECO:0000256" key="5">
    <source>
        <dbReference type="ARBA" id="ARBA00022737"/>
    </source>
</evidence>